<evidence type="ECO:0000256" key="10">
    <source>
        <dbReference type="RuleBase" id="RU363122"/>
    </source>
</evidence>
<protein>
    <recommendedName>
        <fullName evidence="10">Secretory carrier-associated membrane protein</fullName>
        <shortName evidence="10">Secretory carrier membrane protein</shortName>
    </recommendedName>
</protein>
<organism evidence="12 13">
    <name type="scientific">Scleropages formosus</name>
    <name type="common">Asian bonytongue</name>
    <name type="synonym">Osteoglossum formosum</name>
    <dbReference type="NCBI Taxonomy" id="113540"/>
    <lineage>
        <taxon>Eukaryota</taxon>
        <taxon>Metazoa</taxon>
        <taxon>Chordata</taxon>
        <taxon>Craniata</taxon>
        <taxon>Vertebrata</taxon>
        <taxon>Euteleostomi</taxon>
        <taxon>Actinopterygii</taxon>
        <taxon>Neopterygii</taxon>
        <taxon>Teleostei</taxon>
        <taxon>Osteoglossocephala</taxon>
        <taxon>Osteoglossomorpha</taxon>
        <taxon>Osteoglossiformes</taxon>
        <taxon>Osteoglossidae</taxon>
        <taxon>Scleropages</taxon>
    </lineage>
</organism>
<comment type="subcellular location">
    <subcellularLocation>
        <location evidence="1 10">Membrane</location>
        <topology evidence="1 10">Multi-pass membrane protein</topology>
    </subcellularLocation>
</comment>
<sequence>MPERLNNFPPLPAILPVKPCFYQNVEEEIPAQHQQLVRRVYNLWICECSGHCHESESALSFARSDTPPSPPLPAVYSVTLCVNVVSCVAWWAGGGSGVNFGLALLWLLLFSPCSYICWFRPLYKAFRADSSFNFMVFFYVFFLQCVLVVIQAVGISGWGASGWVATILFFSDNVGSAVVMLLSALLFTAVAVLMGLVFIKVHRLYRGGGGSLQRAQEEWNSGAWKSTPAREADFNTISSGPSLPQYPTAVPSYPDNGPW</sequence>
<keyword evidence="3 10" id="KW-0813">Transport</keyword>
<dbReference type="GO" id="GO:0015031">
    <property type="term" value="P:protein transport"/>
    <property type="evidence" value="ECO:0007669"/>
    <property type="project" value="UniProtKB-KW"/>
</dbReference>
<feature type="transmembrane region" description="Helical" evidence="10">
    <location>
        <begin position="131"/>
        <end position="154"/>
    </location>
</feature>
<proteinExistence type="inferred from homology"/>
<evidence type="ECO:0000256" key="9">
    <source>
        <dbReference type="ARBA" id="ARBA00037350"/>
    </source>
</evidence>
<reference evidence="12 13" key="1">
    <citation type="submission" date="2019-04" db="EMBL/GenBank/DDBJ databases">
        <authorList>
            <consortium name="Wellcome Sanger Institute Data Sharing"/>
        </authorList>
    </citation>
    <scope>NUCLEOTIDE SEQUENCE [LARGE SCALE GENOMIC DNA]</scope>
</reference>
<comment type="similarity">
    <text evidence="2 10">Belongs to the SCAMP family.</text>
</comment>
<keyword evidence="5 10" id="KW-0812">Transmembrane</keyword>
<evidence type="ECO:0000256" key="4">
    <source>
        <dbReference type="ARBA" id="ARBA00022553"/>
    </source>
</evidence>
<keyword evidence="6" id="KW-0653">Protein transport</keyword>
<evidence type="ECO:0000313" key="12">
    <source>
        <dbReference type="Ensembl" id="ENSSFOP00015018458.2"/>
    </source>
</evidence>
<dbReference type="InterPro" id="IPR007273">
    <property type="entry name" value="SCAMP"/>
</dbReference>
<dbReference type="PANTHER" id="PTHR10687">
    <property type="entry name" value="SECRETORY CARRIER-ASSOCIATED MEMBRANE PROTEIN SCAMP"/>
    <property type="match status" value="1"/>
</dbReference>
<keyword evidence="8 10" id="KW-0472">Membrane</keyword>
<keyword evidence="7 10" id="KW-1133">Transmembrane helix</keyword>
<evidence type="ECO:0000256" key="3">
    <source>
        <dbReference type="ARBA" id="ARBA00022448"/>
    </source>
</evidence>
<evidence type="ECO:0000256" key="5">
    <source>
        <dbReference type="ARBA" id="ARBA00022692"/>
    </source>
</evidence>
<dbReference type="PANTHER" id="PTHR10687:SF11">
    <property type="entry name" value="SECRETORY CARRIER-ASSOCIATED MEMBRANE PROTEIN 4"/>
    <property type="match status" value="1"/>
</dbReference>
<accession>A0A8C9V2P0</accession>
<feature type="transmembrane region" description="Helical" evidence="10">
    <location>
        <begin position="98"/>
        <end position="119"/>
    </location>
</feature>
<evidence type="ECO:0000256" key="8">
    <source>
        <dbReference type="ARBA" id="ARBA00023136"/>
    </source>
</evidence>
<evidence type="ECO:0000256" key="7">
    <source>
        <dbReference type="ARBA" id="ARBA00022989"/>
    </source>
</evidence>
<feature type="transmembrane region" description="Helical" evidence="10">
    <location>
        <begin position="73"/>
        <end position="92"/>
    </location>
</feature>
<evidence type="ECO:0000256" key="1">
    <source>
        <dbReference type="ARBA" id="ARBA00004141"/>
    </source>
</evidence>
<reference evidence="12" key="3">
    <citation type="submission" date="2025-09" db="UniProtKB">
        <authorList>
            <consortium name="Ensembl"/>
        </authorList>
    </citation>
    <scope>IDENTIFICATION</scope>
</reference>
<feature type="transmembrane region" description="Helical" evidence="10">
    <location>
        <begin position="174"/>
        <end position="199"/>
    </location>
</feature>
<dbReference type="GeneTree" id="ENSGT00940000166572"/>
<dbReference type="OrthoDB" id="242866at2759"/>
<evidence type="ECO:0000256" key="6">
    <source>
        <dbReference type="ARBA" id="ARBA00022927"/>
    </source>
</evidence>
<keyword evidence="13" id="KW-1185">Reference proteome</keyword>
<comment type="function">
    <text evidence="9">Probably involved in membrane protein trafficking.</text>
</comment>
<keyword evidence="4" id="KW-0597">Phosphoprotein</keyword>
<evidence type="ECO:0000256" key="11">
    <source>
        <dbReference type="SAM" id="MobiDB-lite"/>
    </source>
</evidence>
<evidence type="ECO:0000256" key="2">
    <source>
        <dbReference type="ARBA" id="ARBA00010482"/>
    </source>
</evidence>
<dbReference type="Proteomes" id="UP000694397">
    <property type="component" value="Chromosome 25"/>
</dbReference>
<feature type="region of interest" description="Disordered" evidence="11">
    <location>
        <begin position="236"/>
        <end position="259"/>
    </location>
</feature>
<evidence type="ECO:0000313" key="13">
    <source>
        <dbReference type="Proteomes" id="UP000694397"/>
    </source>
</evidence>
<gene>
    <name evidence="12" type="primary">LOC108921754</name>
</gene>
<dbReference type="Pfam" id="PF04144">
    <property type="entry name" value="SCAMP"/>
    <property type="match status" value="1"/>
</dbReference>
<dbReference type="GO" id="GO:0055038">
    <property type="term" value="C:recycling endosome membrane"/>
    <property type="evidence" value="ECO:0007669"/>
    <property type="project" value="TreeGrafter"/>
</dbReference>
<name>A0A8C9V2P0_SCLFO</name>
<dbReference type="GO" id="GO:0032588">
    <property type="term" value="C:trans-Golgi network membrane"/>
    <property type="evidence" value="ECO:0007669"/>
    <property type="project" value="TreeGrafter"/>
</dbReference>
<dbReference type="AlphaFoldDB" id="A0A8C9V2P0"/>
<dbReference type="Ensembl" id="ENSSFOT00015018670.2">
    <property type="protein sequence ID" value="ENSSFOP00015018458.2"/>
    <property type="gene ID" value="ENSSFOG00015011860.2"/>
</dbReference>
<reference evidence="12" key="2">
    <citation type="submission" date="2025-08" db="UniProtKB">
        <authorList>
            <consortium name="Ensembl"/>
        </authorList>
    </citation>
    <scope>IDENTIFICATION</scope>
</reference>